<comment type="caution">
    <text evidence="2">The sequence shown here is derived from an EMBL/GenBank/DDBJ whole genome shotgun (WGS) entry which is preliminary data.</text>
</comment>
<keyword evidence="3" id="KW-1185">Reference proteome</keyword>
<reference evidence="2 3" key="1">
    <citation type="submission" date="2016-12" db="EMBL/GenBank/DDBJ databases">
        <title>Comparative genomics of Bartonella apis.</title>
        <authorList>
            <person name="Engel P."/>
        </authorList>
    </citation>
    <scope>NUCLEOTIDE SEQUENCE [LARGE SCALE GENOMIC DNA]</scope>
    <source>
        <strain evidence="2 3">PEB0149</strain>
    </source>
</reference>
<dbReference type="GeneID" id="92992292"/>
<dbReference type="OrthoDB" id="7923097at2"/>
<feature type="chain" id="PRO_5013271819" evidence="1">
    <location>
        <begin position="22"/>
        <end position="176"/>
    </location>
</feature>
<evidence type="ECO:0000313" key="2">
    <source>
        <dbReference type="EMBL" id="OLY43586.1"/>
    </source>
</evidence>
<accession>A0A1R0F9E7</accession>
<dbReference type="AlphaFoldDB" id="A0A1R0F9E7"/>
<keyword evidence="1" id="KW-0732">Signal</keyword>
<dbReference type="RefSeq" id="WP_075868599.1">
    <property type="nucleotide sequence ID" value="NZ_CAMKXQ010000016.1"/>
</dbReference>
<gene>
    <name evidence="2" type="ORF">PEB0149_010150</name>
</gene>
<evidence type="ECO:0000313" key="3">
    <source>
        <dbReference type="Proteomes" id="UP000187344"/>
    </source>
</evidence>
<proteinExistence type="predicted"/>
<name>A0A1R0F9E7_9HYPH</name>
<organism evidence="2 3">
    <name type="scientific">Bartonella apis</name>
    <dbReference type="NCBI Taxonomy" id="1686310"/>
    <lineage>
        <taxon>Bacteria</taxon>
        <taxon>Pseudomonadati</taxon>
        <taxon>Pseudomonadota</taxon>
        <taxon>Alphaproteobacteria</taxon>
        <taxon>Hyphomicrobiales</taxon>
        <taxon>Bartonellaceae</taxon>
        <taxon>Bartonella</taxon>
    </lineage>
</organism>
<dbReference type="Proteomes" id="UP000187344">
    <property type="component" value="Unassembled WGS sequence"/>
</dbReference>
<evidence type="ECO:0000256" key="1">
    <source>
        <dbReference type="SAM" id="SignalP"/>
    </source>
</evidence>
<feature type="signal peptide" evidence="1">
    <location>
        <begin position="1"/>
        <end position="21"/>
    </location>
</feature>
<protein>
    <submittedName>
        <fullName evidence="2">Uncharacterized protein</fullName>
    </submittedName>
</protein>
<sequence>MKFLSSLIFGLTIFLSGAASASAAEPDSIQKAELNGLVAEINNAAQRKDVTFIANNMPERLFKEMALRLKTDEATLKQSFVKQLDSQFASLPANAYHLDGDKIEYRQTSKGVPYALVPTRIETKETIAQYPTLAILDNTKWHLIYGGQRTVQNPVFLEIYPDFQDVNIPQETITRK</sequence>
<dbReference type="EMBL" id="LXYT01000001">
    <property type="protein sequence ID" value="OLY43586.1"/>
    <property type="molecule type" value="Genomic_DNA"/>
</dbReference>